<accession>A0A9N9MDL1</accession>
<proteinExistence type="predicted"/>
<dbReference type="OrthoDB" id="6770356at2759"/>
<sequence>MLNSIRTLESDLETYRHEVGIKKSKSVQDDLLRNAASEQKSTNFDKTKRLRGKPRILIIGDSTIADMNKILKMQRSLKPYQITSIVKHNAQLEHITEDILNLTKEFSIKDFVILNGGLRNALTSSRVGEAVLERLCQMSVYAQTS</sequence>
<reference evidence="1" key="1">
    <citation type="submission" date="2022-01" db="EMBL/GenBank/DDBJ databases">
        <authorList>
            <person name="King R."/>
        </authorList>
    </citation>
    <scope>NUCLEOTIDE SEQUENCE</scope>
</reference>
<name>A0A9N9MDL1_9CUCU</name>
<keyword evidence="2" id="KW-1185">Reference proteome</keyword>
<protein>
    <submittedName>
        <fullName evidence="1">Uncharacterized protein</fullName>
    </submittedName>
</protein>
<evidence type="ECO:0000313" key="2">
    <source>
        <dbReference type="Proteomes" id="UP001152799"/>
    </source>
</evidence>
<gene>
    <name evidence="1" type="ORF">CEUTPL_LOCUS909</name>
</gene>
<evidence type="ECO:0000313" key="1">
    <source>
        <dbReference type="EMBL" id="CAG9760173.1"/>
    </source>
</evidence>
<dbReference type="AlphaFoldDB" id="A0A9N9MDL1"/>
<dbReference type="Proteomes" id="UP001152799">
    <property type="component" value="Chromosome 1"/>
</dbReference>
<dbReference type="EMBL" id="OU892277">
    <property type="protein sequence ID" value="CAG9760173.1"/>
    <property type="molecule type" value="Genomic_DNA"/>
</dbReference>
<organism evidence="1 2">
    <name type="scientific">Ceutorhynchus assimilis</name>
    <name type="common">cabbage seed weevil</name>
    <dbReference type="NCBI Taxonomy" id="467358"/>
    <lineage>
        <taxon>Eukaryota</taxon>
        <taxon>Metazoa</taxon>
        <taxon>Ecdysozoa</taxon>
        <taxon>Arthropoda</taxon>
        <taxon>Hexapoda</taxon>
        <taxon>Insecta</taxon>
        <taxon>Pterygota</taxon>
        <taxon>Neoptera</taxon>
        <taxon>Endopterygota</taxon>
        <taxon>Coleoptera</taxon>
        <taxon>Polyphaga</taxon>
        <taxon>Cucujiformia</taxon>
        <taxon>Curculionidae</taxon>
        <taxon>Ceutorhynchinae</taxon>
        <taxon>Ceutorhynchus</taxon>
    </lineage>
</organism>